<evidence type="ECO:0000256" key="12">
    <source>
        <dbReference type="PROSITE-ProRule" id="PRU00339"/>
    </source>
</evidence>
<dbReference type="EMBL" id="KE123842">
    <property type="protein sequence ID" value="EWC87540.1"/>
    <property type="molecule type" value="Genomic_DNA"/>
</dbReference>
<evidence type="ECO:0000256" key="3">
    <source>
        <dbReference type="ARBA" id="ARBA00011059"/>
    </source>
</evidence>
<evidence type="ECO:0000256" key="6">
    <source>
        <dbReference type="ARBA" id="ARBA00022701"/>
    </source>
</evidence>
<dbReference type="GO" id="GO:0045503">
    <property type="term" value="F:dynein light chain binding"/>
    <property type="evidence" value="ECO:0007669"/>
    <property type="project" value="TreeGrafter"/>
</dbReference>
<dbReference type="InterPro" id="IPR050687">
    <property type="entry name" value="Dynein_IC"/>
</dbReference>
<keyword evidence="5" id="KW-0853">WD repeat</keyword>
<dbReference type="InterPro" id="IPR019734">
    <property type="entry name" value="TPR_rpt"/>
</dbReference>
<dbReference type="Proteomes" id="UP000030673">
    <property type="component" value="Unassembled WGS sequence"/>
</dbReference>
<comment type="similarity">
    <text evidence="3">Belongs to the dynein intermediate chain family.</text>
</comment>
<keyword evidence="7" id="KW-0677">Repeat</keyword>
<keyword evidence="4" id="KW-0963">Cytoplasm</keyword>
<evidence type="ECO:0000256" key="7">
    <source>
        <dbReference type="ARBA" id="ARBA00022737"/>
    </source>
</evidence>
<dbReference type="GO" id="GO:0003341">
    <property type="term" value="P:cilium movement"/>
    <property type="evidence" value="ECO:0007669"/>
    <property type="project" value="TreeGrafter"/>
</dbReference>
<sequence length="1084" mass="128971">MNIPNTLNDIDEEKLKVEEKNKLYEKLLNNDESNYISKSMQTLSVFKKNKDIYVSTINKQSKSTQTNLYELYKLTIMNPTDISQLLHKRFVKYRNKKLKKIMDEYGDSLNINERVILKKNMWVQVVDKNVADNKQTTIIPKSFYKSRKNNTSLFNTLFMTKNISRTFSNKSRTMRTKNRYKNMKTMKFLTSSFSEDEYLIKSIIKKKKEENDIPEEDPYEEDNSRGIPWIINNKKKKLNKSNFIFLIKQIEKCIVQNIYVYQQMIYKNIHLNYLRQVENYDVKMFDGENYDALTNPNINYKKKKILIKIKIKTNMKKLYNDLTHKRNNNDHINVNKNIKITNDPITGTKTKDECSEDLLENKTSIENFKKIEDDKIFDILINDESKEDKLKKISTIIIDDVLHNKKKKPSDLLERDNFEKKKFEYILKRKKGFTTINVNRLKLIKEVKQDYIYKYYNNDILNDHIYNNINNNDNSIYNEYTNMLDHINEDSNNIVLDLNNNIEHTNSIEYNNILYKRKKKKYIKNISINKLFQFHYNKLENIVTSIDTNKFYKDYISSSYSNTLDIGSFQNSKGNIAIFSFINPNYPLKLYNVNCSVMKIKYSKNNPNLLVSALSNGHIYIYDIRQKDETPVLKSTTIKNYYENCYEPIYDLSFKNQYTNNNSFENIFYSAHENGSVYQWNIEKELKTKEILYLKNKKNDLYQDLSSVFVNKNLVNKPFNSSLTCIDIDYYMHHDEDFIISNIEKNDSSEFNKNENNPYVQKSNKKYSNLKQKDNSDNEEKGTITLNKEEINYCKTFLTKNSILKDEKVINNIHNNDKNYNKVISDNKDIYDIHCETNDSIVVDKKRDMHDKNNKENCDINKKNLNNNITDIKLSDDDKETKDDANEKYNKGDYEGALKIWERGLRSINYVLSKRDELNPERLEAFLKMHTTYCSNIAQGYMKINKYSECVKYSLLAQENDKNNIKIYFRLAKGYFMLGEYDKSIKVLNEGIKINKDTSLINLLKLVLKKKQTHLEKEKHMMKHIFQNLKQKPLINDDNNTKSFFFYISSSLKFLFIFIYALFMKIYNLVLGTIMDKFCKIHKR</sequence>
<dbReference type="GO" id="GO:0005874">
    <property type="term" value="C:microtubule"/>
    <property type="evidence" value="ECO:0007669"/>
    <property type="project" value="UniProtKB-KW"/>
</dbReference>
<evidence type="ECO:0000256" key="5">
    <source>
        <dbReference type="ARBA" id="ARBA00022574"/>
    </source>
</evidence>
<evidence type="ECO:0000256" key="1">
    <source>
        <dbReference type="ARBA" id="ARBA00004138"/>
    </source>
</evidence>
<evidence type="ECO:0000256" key="8">
    <source>
        <dbReference type="ARBA" id="ARBA00023017"/>
    </source>
</evidence>
<dbReference type="Gene3D" id="2.130.10.10">
    <property type="entry name" value="YVTN repeat-like/Quinoprotein amine dehydrogenase"/>
    <property type="match status" value="1"/>
</dbReference>
<evidence type="ECO:0000256" key="10">
    <source>
        <dbReference type="ARBA" id="ARBA00023212"/>
    </source>
</evidence>
<keyword evidence="6" id="KW-0493">Microtubule</keyword>
<dbReference type="InterPro" id="IPR011990">
    <property type="entry name" value="TPR-like_helical_dom_sf"/>
</dbReference>
<dbReference type="InterPro" id="IPR015943">
    <property type="entry name" value="WD40/YVTN_repeat-like_dom_sf"/>
</dbReference>
<dbReference type="GO" id="GO:0036158">
    <property type="term" value="P:outer dynein arm assembly"/>
    <property type="evidence" value="ECO:0007669"/>
    <property type="project" value="TreeGrafter"/>
</dbReference>
<name>W7K419_PLAFO</name>
<dbReference type="Gene3D" id="1.25.40.10">
    <property type="entry name" value="Tetratricopeptide repeat domain"/>
    <property type="match status" value="1"/>
</dbReference>
<dbReference type="SUPFAM" id="SSF50978">
    <property type="entry name" value="WD40 repeat-like"/>
    <property type="match status" value="1"/>
</dbReference>
<dbReference type="SMART" id="SM00028">
    <property type="entry name" value="TPR"/>
    <property type="match status" value="2"/>
</dbReference>
<dbReference type="FunFam" id="2.130.10.10:FF:001286">
    <property type="entry name" value="WD repeat-containing protein, putative"/>
    <property type="match status" value="1"/>
</dbReference>
<evidence type="ECO:0000256" key="11">
    <source>
        <dbReference type="ARBA" id="ARBA00023273"/>
    </source>
</evidence>
<dbReference type="AlphaFoldDB" id="W7K419"/>
<dbReference type="InterPro" id="IPR036322">
    <property type="entry name" value="WD40_repeat_dom_sf"/>
</dbReference>
<evidence type="ECO:0000313" key="14">
    <source>
        <dbReference type="Proteomes" id="UP000030673"/>
    </source>
</evidence>
<keyword evidence="12" id="KW-0802">TPR repeat</keyword>
<dbReference type="PROSITE" id="PS50005">
    <property type="entry name" value="TPR"/>
    <property type="match status" value="1"/>
</dbReference>
<dbReference type="OMA" id="NCFEPIY"/>
<protein>
    <submittedName>
        <fullName evidence="13">Uncharacterized protein</fullName>
    </submittedName>
</protein>
<dbReference type="GO" id="GO:0036157">
    <property type="term" value="C:outer dynein arm"/>
    <property type="evidence" value="ECO:0007669"/>
    <property type="project" value="TreeGrafter"/>
</dbReference>
<keyword evidence="8" id="KW-0243">Dynein</keyword>
<proteinExistence type="inferred from homology"/>
<keyword evidence="14" id="KW-1185">Reference proteome</keyword>
<dbReference type="PANTHER" id="PTHR12442:SF11">
    <property type="entry name" value="DYNEIN AXONEMAL INTERMEDIATE CHAIN 1"/>
    <property type="match status" value="1"/>
</dbReference>
<evidence type="ECO:0000256" key="9">
    <source>
        <dbReference type="ARBA" id="ARBA00023175"/>
    </source>
</evidence>
<evidence type="ECO:0000256" key="2">
    <source>
        <dbReference type="ARBA" id="ARBA00004245"/>
    </source>
</evidence>
<reference evidence="13 14" key="1">
    <citation type="submission" date="2013-02" db="EMBL/GenBank/DDBJ databases">
        <title>The Genome Sequence of Plasmodium falciparum NF54.</title>
        <authorList>
            <consortium name="The Broad Institute Genome Sequencing Platform"/>
            <consortium name="The Broad Institute Genome Sequencing Center for Infectious Disease"/>
            <person name="Neafsey D."/>
            <person name="Cheeseman I."/>
            <person name="Volkman S."/>
            <person name="Adams J."/>
            <person name="Walker B."/>
            <person name="Young S.K."/>
            <person name="Zeng Q."/>
            <person name="Gargeya S."/>
            <person name="Fitzgerald M."/>
            <person name="Haas B."/>
            <person name="Abouelleil A."/>
            <person name="Alvarado L."/>
            <person name="Arachchi H.M."/>
            <person name="Berlin A.M."/>
            <person name="Chapman S.B."/>
            <person name="Dewar J."/>
            <person name="Goldberg J."/>
            <person name="Griggs A."/>
            <person name="Gujja S."/>
            <person name="Hansen M."/>
            <person name="Howarth C."/>
            <person name="Imamovic A."/>
            <person name="Larimer J."/>
            <person name="McCowan C."/>
            <person name="Murphy C."/>
            <person name="Neiman D."/>
            <person name="Pearson M."/>
            <person name="Priest M."/>
            <person name="Roberts A."/>
            <person name="Saif S."/>
            <person name="Shea T."/>
            <person name="Sisk P."/>
            <person name="Sykes S."/>
            <person name="Wortman J."/>
            <person name="Nusbaum C."/>
            <person name="Birren B."/>
        </authorList>
    </citation>
    <scope>NUCLEOTIDE SEQUENCE [LARGE SCALE GENOMIC DNA]</scope>
    <source>
        <strain evidence="13 14">NF54</strain>
    </source>
</reference>
<keyword evidence="9" id="KW-0505">Motor protein</keyword>
<accession>W7K419</accession>
<feature type="repeat" description="TPR" evidence="12">
    <location>
        <begin position="965"/>
        <end position="998"/>
    </location>
</feature>
<gene>
    <name evidence="13" type="ORF">PFNF54_03664</name>
</gene>
<evidence type="ECO:0000313" key="13">
    <source>
        <dbReference type="EMBL" id="EWC87540.1"/>
    </source>
</evidence>
<keyword evidence="10" id="KW-0206">Cytoskeleton</keyword>
<evidence type="ECO:0000256" key="4">
    <source>
        <dbReference type="ARBA" id="ARBA00022490"/>
    </source>
</evidence>
<keyword evidence="11" id="KW-0966">Cell projection</keyword>
<dbReference type="SUPFAM" id="SSF48452">
    <property type="entry name" value="TPR-like"/>
    <property type="match status" value="1"/>
</dbReference>
<dbReference type="GO" id="GO:0045504">
    <property type="term" value="F:dynein heavy chain binding"/>
    <property type="evidence" value="ECO:0007669"/>
    <property type="project" value="TreeGrafter"/>
</dbReference>
<organism evidence="13 14">
    <name type="scientific">Plasmodium falciparum (isolate NF54)</name>
    <dbReference type="NCBI Taxonomy" id="5843"/>
    <lineage>
        <taxon>Eukaryota</taxon>
        <taxon>Sar</taxon>
        <taxon>Alveolata</taxon>
        <taxon>Apicomplexa</taxon>
        <taxon>Aconoidasida</taxon>
        <taxon>Haemosporida</taxon>
        <taxon>Plasmodiidae</taxon>
        <taxon>Plasmodium</taxon>
        <taxon>Plasmodium (Laverania)</taxon>
    </lineage>
</organism>
<comment type="subcellular location">
    <subcellularLocation>
        <location evidence="1">Cell projection</location>
        <location evidence="1">Cilium</location>
    </subcellularLocation>
    <subcellularLocation>
        <location evidence="2">Cytoplasm</location>
        <location evidence="2">Cytoskeleton</location>
    </subcellularLocation>
</comment>
<dbReference type="PANTHER" id="PTHR12442">
    <property type="entry name" value="DYNEIN INTERMEDIATE CHAIN"/>
    <property type="match status" value="1"/>
</dbReference>